<feature type="compositionally biased region" description="Basic residues" evidence="2">
    <location>
        <begin position="129"/>
        <end position="149"/>
    </location>
</feature>
<keyword evidence="1" id="KW-0539">Nucleus</keyword>
<dbReference type="GO" id="GO:0031507">
    <property type="term" value="P:heterochromatin formation"/>
    <property type="evidence" value="ECO:0000318"/>
    <property type="project" value="GO_Central"/>
</dbReference>
<dbReference type="PRINTS" id="PR00620">
    <property type="entry name" value="HISTONEH2A"/>
</dbReference>
<evidence type="ECO:0000259" key="4">
    <source>
        <dbReference type="Pfam" id="PF16211"/>
    </source>
</evidence>
<dbReference type="PANTHER" id="PTHR23430">
    <property type="entry name" value="HISTONE H2A"/>
    <property type="match status" value="1"/>
</dbReference>
<dbReference type="CDD" id="cd00074">
    <property type="entry name" value="HFD_H2A"/>
    <property type="match status" value="1"/>
</dbReference>
<sequence>MIRVRRKYTVVARGKGRLCKKRSSDSTNGKLQFPMRRIHRYLKDGNVAKRIGVDSAVFLAAAVEYIIGEILDVAAAVARNHERARINKRHLALAIYNDKELNGLFKNVAIIGGGVLPNIEESLLPIKKTPTKRTPTRKTSKRARTKKAAVKPTVEPIVEPAVEAVSEEEVIFSSDDDSDDDEDDSDDDDDGKGDIDDDDDDDYDIIL</sequence>
<dbReference type="Proteomes" id="UP000036987">
    <property type="component" value="Unassembled WGS sequence"/>
</dbReference>
<organism evidence="5 6">
    <name type="scientific">Zostera marina</name>
    <name type="common">Eelgrass</name>
    <dbReference type="NCBI Taxonomy" id="29655"/>
    <lineage>
        <taxon>Eukaryota</taxon>
        <taxon>Viridiplantae</taxon>
        <taxon>Streptophyta</taxon>
        <taxon>Embryophyta</taxon>
        <taxon>Tracheophyta</taxon>
        <taxon>Spermatophyta</taxon>
        <taxon>Magnoliopsida</taxon>
        <taxon>Liliopsida</taxon>
        <taxon>Zosteraceae</taxon>
        <taxon>Zostera</taxon>
    </lineage>
</organism>
<dbReference type="Pfam" id="PF00125">
    <property type="entry name" value="Histone"/>
    <property type="match status" value="1"/>
</dbReference>
<dbReference type="InterPro" id="IPR009072">
    <property type="entry name" value="Histone-fold"/>
</dbReference>
<keyword evidence="1" id="KW-0544">Nucleosome core</keyword>
<dbReference type="EMBL" id="LFYR01000626">
    <property type="protein sequence ID" value="KMZ72470.1"/>
    <property type="molecule type" value="Genomic_DNA"/>
</dbReference>
<dbReference type="GO" id="GO:0046982">
    <property type="term" value="F:protein heterodimerization activity"/>
    <property type="evidence" value="ECO:0007669"/>
    <property type="project" value="InterPro"/>
</dbReference>
<feature type="domain" description="Histone H2A C-terminal" evidence="4">
    <location>
        <begin position="99"/>
        <end position="132"/>
    </location>
</feature>
<keyword evidence="6" id="KW-1185">Reference proteome</keyword>
<dbReference type="GO" id="GO:0005634">
    <property type="term" value="C:nucleus"/>
    <property type="evidence" value="ECO:0000318"/>
    <property type="project" value="GO_Central"/>
</dbReference>
<dbReference type="SMART" id="SM00414">
    <property type="entry name" value="H2A"/>
    <property type="match status" value="1"/>
</dbReference>
<evidence type="ECO:0000256" key="2">
    <source>
        <dbReference type="SAM" id="MobiDB-lite"/>
    </source>
</evidence>
<dbReference type="AlphaFoldDB" id="A0A0K9PW42"/>
<proteinExistence type="inferred from homology"/>
<dbReference type="GO" id="GO:0030527">
    <property type="term" value="F:structural constituent of chromatin"/>
    <property type="evidence" value="ECO:0000318"/>
    <property type="project" value="GO_Central"/>
</dbReference>
<feature type="compositionally biased region" description="Low complexity" evidence="2">
    <location>
        <begin position="150"/>
        <end position="164"/>
    </location>
</feature>
<dbReference type="Pfam" id="PF16211">
    <property type="entry name" value="Histone_H2A_C"/>
    <property type="match status" value="1"/>
</dbReference>
<accession>A0A0K9PW42</accession>
<protein>
    <recommendedName>
        <fullName evidence="1">Histone H2A</fullName>
    </recommendedName>
</protein>
<feature type="region of interest" description="Disordered" evidence="2">
    <location>
        <begin position="129"/>
        <end position="207"/>
    </location>
</feature>
<keyword evidence="1" id="KW-0238">DNA-binding</keyword>
<feature type="domain" description="Core Histone H2A/H2B/H3" evidence="3">
    <location>
        <begin position="20"/>
        <end position="96"/>
    </location>
</feature>
<comment type="caution">
    <text evidence="5">The sequence shown here is derived from an EMBL/GenBank/DDBJ whole genome shotgun (WGS) entry which is preliminary data.</text>
</comment>
<dbReference type="GO" id="GO:0003677">
    <property type="term" value="F:DNA binding"/>
    <property type="evidence" value="ECO:0007669"/>
    <property type="project" value="UniProtKB-KW"/>
</dbReference>
<name>A0A0K9PW42_ZOSMR</name>
<dbReference type="InterPro" id="IPR032454">
    <property type="entry name" value="Histone_H2A_C"/>
</dbReference>
<dbReference type="STRING" id="29655.A0A0K9PW42"/>
<evidence type="ECO:0000313" key="5">
    <source>
        <dbReference type="EMBL" id="KMZ72470.1"/>
    </source>
</evidence>
<comment type="subcellular location">
    <subcellularLocation>
        <location evidence="1">Nucleus</location>
    </subcellularLocation>
</comment>
<comment type="subunit">
    <text evidence="1">The nucleosome is a histone octamer containing two molecules each of H2A, H2B, H3 and H4 assembled in one H3-H4 heterotetramer and two H2A-H2B heterodimers. The octamer wraps approximately 147 bp of DNA.</text>
</comment>
<reference evidence="6" key="1">
    <citation type="journal article" date="2016" name="Nature">
        <title>The genome of the seagrass Zostera marina reveals angiosperm adaptation to the sea.</title>
        <authorList>
            <person name="Olsen J.L."/>
            <person name="Rouze P."/>
            <person name="Verhelst B."/>
            <person name="Lin Y.-C."/>
            <person name="Bayer T."/>
            <person name="Collen J."/>
            <person name="Dattolo E."/>
            <person name="De Paoli E."/>
            <person name="Dittami S."/>
            <person name="Maumus F."/>
            <person name="Michel G."/>
            <person name="Kersting A."/>
            <person name="Lauritano C."/>
            <person name="Lohaus R."/>
            <person name="Toepel M."/>
            <person name="Tonon T."/>
            <person name="Vanneste K."/>
            <person name="Amirebrahimi M."/>
            <person name="Brakel J."/>
            <person name="Bostroem C."/>
            <person name="Chovatia M."/>
            <person name="Grimwood J."/>
            <person name="Jenkins J.W."/>
            <person name="Jueterbock A."/>
            <person name="Mraz A."/>
            <person name="Stam W.T."/>
            <person name="Tice H."/>
            <person name="Bornberg-Bauer E."/>
            <person name="Green P.J."/>
            <person name="Pearson G.A."/>
            <person name="Procaccini G."/>
            <person name="Duarte C.M."/>
            <person name="Schmutz J."/>
            <person name="Reusch T.B.H."/>
            <person name="Van de Peer Y."/>
        </authorList>
    </citation>
    <scope>NUCLEOTIDE SEQUENCE [LARGE SCALE GENOMIC DNA]</scope>
    <source>
        <strain evidence="6">cv. Finnish</strain>
    </source>
</reference>
<dbReference type="Gene3D" id="1.10.20.10">
    <property type="entry name" value="Histone, subunit A"/>
    <property type="match status" value="1"/>
</dbReference>
<dbReference type="GO" id="GO:0000786">
    <property type="term" value="C:nucleosome"/>
    <property type="evidence" value="ECO:0000318"/>
    <property type="project" value="GO_Central"/>
</dbReference>
<dbReference type="InterPro" id="IPR002119">
    <property type="entry name" value="Histone_H2A"/>
</dbReference>
<dbReference type="SUPFAM" id="SSF47113">
    <property type="entry name" value="Histone-fold"/>
    <property type="match status" value="1"/>
</dbReference>
<dbReference type="OrthoDB" id="5918422at2759"/>
<keyword evidence="1" id="KW-0158">Chromosome</keyword>
<dbReference type="InterPro" id="IPR007125">
    <property type="entry name" value="H2A/H2B/H3"/>
</dbReference>
<gene>
    <name evidence="5" type="ORF">ZOSMA_163G00150</name>
</gene>
<evidence type="ECO:0000313" key="6">
    <source>
        <dbReference type="Proteomes" id="UP000036987"/>
    </source>
</evidence>
<feature type="compositionally biased region" description="Acidic residues" evidence="2">
    <location>
        <begin position="165"/>
        <end position="207"/>
    </location>
</feature>
<evidence type="ECO:0000256" key="1">
    <source>
        <dbReference type="RuleBase" id="RU003767"/>
    </source>
</evidence>
<comment type="similarity">
    <text evidence="1">Belongs to the histone H2A family.</text>
</comment>
<evidence type="ECO:0000259" key="3">
    <source>
        <dbReference type="Pfam" id="PF00125"/>
    </source>
</evidence>